<name>D6Z881_SEGRD</name>
<dbReference type="OrthoDB" id="284233at2"/>
<dbReference type="Pfam" id="PF13810">
    <property type="entry name" value="DUF4185"/>
    <property type="match status" value="1"/>
</dbReference>
<keyword evidence="4" id="KW-1185">Reference proteome</keyword>
<feature type="region of interest" description="Disordered" evidence="1">
    <location>
        <begin position="404"/>
        <end position="423"/>
    </location>
</feature>
<dbReference type="InterPro" id="IPR025442">
    <property type="entry name" value="DUF4185"/>
</dbReference>
<evidence type="ECO:0000313" key="4">
    <source>
        <dbReference type="Proteomes" id="UP000002247"/>
    </source>
</evidence>
<feature type="compositionally biased region" description="Low complexity" evidence="1">
    <location>
        <begin position="1"/>
        <end position="24"/>
    </location>
</feature>
<feature type="region of interest" description="Disordered" evidence="1">
    <location>
        <begin position="111"/>
        <end position="175"/>
    </location>
</feature>
<evidence type="ECO:0000313" key="3">
    <source>
        <dbReference type="EMBL" id="ADG98161.1"/>
    </source>
</evidence>
<proteinExistence type="predicted"/>
<dbReference type="STRING" id="640132.Srot_1701"/>
<dbReference type="EMBL" id="CP001958">
    <property type="protein sequence ID" value="ADG98161.1"/>
    <property type="molecule type" value="Genomic_DNA"/>
</dbReference>
<accession>D6Z881</accession>
<reference evidence="3 4" key="1">
    <citation type="journal article" date="2010" name="Stand. Genomic Sci.">
        <title>Complete genome sequence of Segniliparus rotundus type strain (CDC 1076).</title>
        <authorList>
            <person name="Sikorski J."/>
            <person name="Lapidus A."/>
            <person name="Copeland A."/>
            <person name="Misra M."/>
            <person name="Glavina Del Rio T."/>
            <person name="Nolan M."/>
            <person name="Lucas S."/>
            <person name="Chen F."/>
            <person name="Tice H."/>
            <person name="Cheng J.F."/>
            <person name="Jando M."/>
            <person name="Schneider S."/>
            <person name="Bruce D."/>
            <person name="Goodwin L."/>
            <person name="Pitluck S."/>
            <person name="Liolios K."/>
            <person name="Mikhailova N."/>
            <person name="Pati A."/>
            <person name="Ivanova N."/>
            <person name="Mavromatis K."/>
            <person name="Chen A."/>
            <person name="Palaniappan K."/>
            <person name="Chertkov O."/>
            <person name="Land M."/>
            <person name="Hauser L."/>
            <person name="Chang Y.J."/>
            <person name="Jeffries C.D."/>
            <person name="Brettin T."/>
            <person name="Detter J.C."/>
            <person name="Han C."/>
            <person name="Rohde M."/>
            <person name="Goker M."/>
            <person name="Bristow J."/>
            <person name="Eisen J.A."/>
            <person name="Markowitz V."/>
            <person name="Hugenholtz P."/>
            <person name="Kyrpides N.C."/>
            <person name="Klenk H.P."/>
        </authorList>
    </citation>
    <scope>NUCLEOTIDE SEQUENCE [LARGE SCALE GENOMIC DNA]</scope>
    <source>
        <strain evidence="4">ATCC BAA-972 / CDC 1076 / CIP 108378 / DSM 44985 / JCM 13578</strain>
    </source>
</reference>
<evidence type="ECO:0000256" key="1">
    <source>
        <dbReference type="SAM" id="MobiDB-lite"/>
    </source>
</evidence>
<feature type="domain" description="DUF4185" evidence="2">
    <location>
        <begin position="194"/>
        <end position="611"/>
    </location>
</feature>
<gene>
    <name evidence="3" type="ordered locus">Srot_1701</name>
</gene>
<feature type="region of interest" description="Disordered" evidence="1">
    <location>
        <begin position="489"/>
        <end position="522"/>
    </location>
</feature>
<protein>
    <recommendedName>
        <fullName evidence="2">DUF4185 domain-containing protein</fullName>
    </recommendedName>
</protein>
<organism evidence="3 4">
    <name type="scientific">Segniliparus rotundus (strain ATCC BAA-972 / CDC 1076 / CIP 108378 / DSM 44985 / JCM 13578)</name>
    <dbReference type="NCBI Taxonomy" id="640132"/>
    <lineage>
        <taxon>Bacteria</taxon>
        <taxon>Bacillati</taxon>
        <taxon>Actinomycetota</taxon>
        <taxon>Actinomycetes</taxon>
        <taxon>Mycobacteriales</taxon>
        <taxon>Segniliparaceae</taxon>
        <taxon>Segniliparus</taxon>
    </lineage>
</organism>
<dbReference type="Proteomes" id="UP000002247">
    <property type="component" value="Chromosome"/>
</dbReference>
<dbReference type="KEGG" id="srt:Srot_1701"/>
<feature type="region of interest" description="Disordered" evidence="1">
    <location>
        <begin position="1"/>
        <end position="25"/>
    </location>
</feature>
<evidence type="ECO:0000259" key="2">
    <source>
        <dbReference type="Pfam" id="PF13810"/>
    </source>
</evidence>
<sequence>MRQHSSLSKHSALSKSSTPWTSPRRSTKIWPKVFGRCRPWLLAGLGLPVSVPLFWWLAQAPAQAEPEHRAVSCDDVPADDDRTGAVLWQGPPLATMPAPVRDISIVAVEPVDPAPEPDEDPPPDGTDPDPASGPDQAVAFIQEEPAPDHMDRDDVEDDREDGAGPDSEPDLDEIVPRVGEDMVGGVGPAARQIKDDWRMDGADLGVPVDLGTNAKGERVIGYVFGDSTSRIQPFSHGGPDLDLRPGLVTWANPILYTHLDQDGDEIVDGFADENDIPAYPAWSTRWVGGALQAAGAGPEPEPYPGRKGMPIDLLGRIAAAGTPGGSMLEVVRSVGGKAKGPVAASIVPTSAIVVDDKLFVAFQIANNWDVSAQWTTLQSQIVQFDLDPDTRRVIPPIPELPAPALVLTNPHGQRPASKPKTWNRGAPFQQMEFAMVEPPDGSPPVVYIGGQQEGRANDGLHMARSAPHDLLDPDRWEYYTAAGWRRPGQSKTLSTLPVTPPLPSVALQRPKSARDGQQDGIGESGLMQFGPYLAFVYTRNMQTPVAMRLAPLDHPTEFGPELAVVTGDGRDRSLRDPRGVYGGFLSAARSEDDALVATISHWGGYGTYQVRIMLNQPLGETPLLD</sequence>
<dbReference type="HOGENOM" id="CLU_478076_0_0_11"/>
<dbReference type="AlphaFoldDB" id="D6Z881"/>